<name>A0ABW7FYE3_9BURK</name>
<dbReference type="RefSeq" id="WP_394462414.1">
    <property type="nucleotide sequence ID" value="NZ_JBIGHZ010000005.1"/>
</dbReference>
<dbReference type="NCBIfam" id="TIGR02292">
    <property type="entry name" value="ygfB_yecA"/>
    <property type="match status" value="1"/>
</dbReference>
<reference evidence="1 2" key="1">
    <citation type="submission" date="2024-08" db="EMBL/GenBank/DDBJ databases">
        <authorList>
            <person name="Lu H."/>
        </authorList>
    </citation>
    <scope>NUCLEOTIDE SEQUENCE [LARGE SCALE GENOMIC DNA]</scope>
    <source>
        <strain evidence="1 2">BYS180W</strain>
    </source>
</reference>
<sequence length="240" mass="26160">MNPTPFDLDNAQRLGELLALVASAVEGGAPAVSLDTLDGYLTALAVGPDVVAPVEAMDALFGQDWPAALEAQEQTEAFVEALHLRWNEIAESVEPQRLIDEPEQMHLTPLIAEIDDEAKRALIEQGLITAELAERLPAAGVMWADGFLQAAQRPEWQLEEDSEAAEQLEVMLQALAALQLPVGSDERAQYIAASYEQPEEVDHNTLVDDALFTAQDLRLFWLQQGLAADLNGDDDEPATH</sequence>
<evidence type="ECO:0000313" key="2">
    <source>
        <dbReference type="Proteomes" id="UP001606099"/>
    </source>
</evidence>
<dbReference type="InterPro" id="IPR036255">
    <property type="entry name" value="YgfB-like_sf"/>
</dbReference>
<dbReference type="InterPro" id="IPR011978">
    <property type="entry name" value="YgfB-like"/>
</dbReference>
<dbReference type="Proteomes" id="UP001606099">
    <property type="component" value="Unassembled WGS sequence"/>
</dbReference>
<evidence type="ECO:0000313" key="1">
    <source>
        <dbReference type="EMBL" id="MFG6449332.1"/>
    </source>
</evidence>
<accession>A0ABW7FYE3</accession>
<proteinExistence type="predicted"/>
<dbReference type="EMBL" id="JBIGHZ010000005">
    <property type="protein sequence ID" value="MFG6449332.1"/>
    <property type="molecule type" value="Genomic_DNA"/>
</dbReference>
<organism evidence="1 2">
    <name type="scientific">Roseateles rivi</name>
    <dbReference type="NCBI Taxonomy" id="3299028"/>
    <lineage>
        <taxon>Bacteria</taxon>
        <taxon>Pseudomonadati</taxon>
        <taxon>Pseudomonadota</taxon>
        <taxon>Betaproteobacteria</taxon>
        <taxon>Burkholderiales</taxon>
        <taxon>Sphaerotilaceae</taxon>
        <taxon>Roseateles</taxon>
    </lineage>
</organism>
<protein>
    <submittedName>
        <fullName evidence="1">UPF0149 family protein</fullName>
    </submittedName>
</protein>
<comment type="caution">
    <text evidence="1">The sequence shown here is derived from an EMBL/GenBank/DDBJ whole genome shotgun (WGS) entry which is preliminary data.</text>
</comment>
<keyword evidence="2" id="KW-1185">Reference proteome</keyword>
<gene>
    <name evidence="1" type="ORF">ACG0Z6_13970</name>
</gene>
<dbReference type="Pfam" id="PF03695">
    <property type="entry name" value="UPF0149"/>
    <property type="match status" value="1"/>
</dbReference>
<dbReference type="SUPFAM" id="SSF101327">
    <property type="entry name" value="YgfB-like"/>
    <property type="match status" value="1"/>
</dbReference>